<protein>
    <submittedName>
        <fullName evidence="1">Uncharacterized protein</fullName>
    </submittedName>
</protein>
<comment type="caution">
    <text evidence="1">The sequence shown here is derived from an EMBL/GenBank/DDBJ whole genome shotgun (WGS) entry which is preliminary data.</text>
</comment>
<evidence type="ECO:0000313" key="1">
    <source>
        <dbReference type="EMBL" id="MZL78354.1"/>
    </source>
</evidence>
<accession>A0ABW9X6T0</accession>
<gene>
    <name evidence="1" type="ORF">GT718_13510</name>
</gene>
<reference evidence="1 2" key="1">
    <citation type="journal article" date="2019" name="Nat. Med.">
        <title>A library of human gut bacterial isolates paired with longitudinal multiomics data enables mechanistic microbiome research.</title>
        <authorList>
            <person name="Poyet M."/>
            <person name="Groussin M."/>
            <person name="Gibbons S.M."/>
            <person name="Avila-Pacheco J."/>
            <person name="Jiang X."/>
            <person name="Kearney S.M."/>
            <person name="Perrotta A.R."/>
            <person name="Berdy B."/>
            <person name="Zhao S."/>
            <person name="Lieberman T.D."/>
            <person name="Swanson P.K."/>
            <person name="Smith M."/>
            <person name="Roesemann S."/>
            <person name="Alexander J.E."/>
            <person name="Rich S.A."/>
            <person name="Livny J."/>
            <person name="Vlamakis H."/>
            <person name="Clish C."/>
            <person name="Bullock K."/>
            <person name="Deik A."/>
            <person name="Scott J."/>
            <person name="Pierce K.A."/>
            <person name="Xavier R.J."/>
            <person name="Alm E.J."/>
        </authorList>
    </citation>
    <scope>NUCLEOTIDE SEQUENCE [LARGE SCALE GENOMIC DNA]</scope>
    <source>
        <strain evidence="1 2">BIOML-A1</strain>
    </source>
</reference>
<keyword evidence="2" id="KW-1185">Reference proteome</keyword>
<sequence>MRKEGISMWIFRTWITRKDGTKDYAKDHGKKAFRFWVGPGPEPDKKKNQ</sequence>
<dbReference type="Proteomes" id="UP000452293">
    <property type="component" value="Unassembled WGS sequence"/>
</dbReference>
<organism evidence="1 2">
    <name type="scientific">Blautia massiliensis</name>
    <name type="common">ex Durand et al. 2017</name>
    <dbReference type="NCBI Taxonomy" id="1737424"/>
    <lineage>
        <taxon>Bacteria</taxon>
        <taxon>Bacillati</taxon>
        <taxon>Bacillota</taxon>
        <taxon>Clostridia</taxon>
        <taxon>Lachnospirales</taxon>
        <taxon>Lachnospiraceae</taxon>
        <taxon>Blautia</taxon>
    </lineage>
</organism>
<dbReference type="EMBL" id="WWVW01000027">
    <property type="protein sequence ID" value="MZL78354.1"/>
    <property type="molecule type" value="Genomic_DNA"/>
</dbReference>
<name>A0ABW9X6T0_9FIRM</name>
<evidence type="ECO:0000313" key="2">
    <source>
        <dbReference type="Proteomes" id="UP000452293"/>
    </source>
</evidence>
<proteinExistence type="predicted"/>